<evidence type="ECO:0000256" key="2">
    <source>
        <dbReference type="ARBA" id="ARBA00008834"/>
    </source>
</evidence>
<evidence type="ECO:0000313" key="9">
    <source>
        <dbReference type="EMBL" id="TVU44483.1"/>
    </source>
</evidence>
<keyword evidence="4" id="KW-0964">Secreted</keyword>
<evidence type="ECO:0000256" key="1">
    <source>
        <dbReference type="ARBA" id="ARBA00004191"/>
    </source>
</evidence>
<keyword evidence="6 8" id="KW-0326">Glycosidase</keyword>
<keyword evidence="10" id="KW-1185">Reference proteome</keyword>
<dbReference type="GO" id="GO:0005975">
    <property type="term" value="P:carbohydrate metabolic process"/>
    <property type="evidence" value="ECO:0007669"/>
    <property type="project" value="InterPro"/>
</dbReference>
<dbReference type="SUPFAM" id="SSF51126">
    <property type="entry name" value="Pectin lyase-like"/>
    <property type="match status" value="1"/>
</dbReference>
<feature type="non-terminal residue" evidence="9">
    <location>
        <position position="119"/>
    </location>
</feature>
<dbReference type="InterPro" id="IPR012334">
    <property type="entry name" value="Pectin_lyas_fold"/>
</dbReference>
<evidence type="ECO:0000313" key="10">
    <source>
        <dbReference type="Proteomes" id="UP000324897"/>
    </source>
</evidence>
<name>A0A5J9W929_9POAL</name>
<keyword evidence="7" id="KW-0961">Cell wall biogenesis/degradation</keyword>
<evidence type="ECO:0000256" key="7">
    <source>
        <dbReference type="ARBA" id="ARBA00023316"/>
    </source>
</evidence>
<sequence length="119" mass="13145">MLRVYKIPPHQLFLGHQLTIKSSKQSNKSSYDDRELVAPLLALLFLEAPTAFSFHECTNLRVEDLLIVNSQKVHVSVANCTNVQLASLSITAPGKSPNTDGIQITRSKDVKVANCKIQT</sequence>
<comment type="caution">
    <text evidence="9">The sequence shown here is derived from an EMBL/GenBank/DDBJ whole genome shotgun (WGS) entry which is preliminary data.</text>
</comment>
<protein>
    <submittedName>
        <fullName evidence="9">Uncharacterized protein</fullName>
    </submittedName>
</protein>
<dbReference type="EMBL" id="RWGY01000004">
    <property type="protein sequence ID" value="TVU44483.1"/>
    <property type="molecule type" value="Genomic_DNA"/>
</dbReference>
<feature type="non-terminal residue" evidence="9">
    <location>
        <position position="1"/>
    </location>
</feature>
<keyword evidence="5 8" id="KW-0378">Hydrolase</keyword>
<accession>A0A5J9W929</accession>
<dbReference type="Gene3D" id="2.160.20.10">
    <property type="entry name" value="Single-stranded right-handed beta-helix, Pectin lyase-like"/>
    <property type="match status" value="1"/>
</dbReference>
<organism evidence="9 10">
    <name type="scientific">Eragrostis curvula</name>
    <name type="common">weeping love grass</name>
    <dbReference type="NCBI Taxonomy" id="38414"/>
    <lineage>
        <taxon>Eukaryota</taxon>
        <taxon>Viridiplantae</taxon>
        <taxon>Streptophyta</taxon>
        <taxon>Embryophyta</taxon>
        <taxon>Tracheophyta</taxon>
        <taxon>Spermatophyta</taxon>
        <taxon>Magnoliopsida</taxon>
        <taxon>Liliopsida</taxon>
        <taxon>Poales</taxon>
        <taxon>Poaceae</taxon>
        <taxon>PACMAD clade</taxon>
        <taxon>Chloridoideae</taxon>
        <taxon>Eragrostideae</taxon>
        <taxon>Eragrostidinae</taxon>
        <taxon>Eragrostis</taxon>
    </lineage>
</organism>
<dbReference type="InterPro" id="IPR011050">
    <property type="entry name" value="Pectin_lyase_fold/virulence"/>
</dbReference>
<dbReference type="GO" id="GO:0004650">
    <property type="term" value="F:polygalacturonase activity"/>
    <property type="evidence" value="ECO:0007669"/>
    <property type="project" value="InterPro"/>
</dbReference>
<dbReference type="Pfam" id="PF00295">
    <property type="entry name" value="Glyco_hydro_28"/>
    <property type="match status" value="1"/>
</dbReference>
<dbReference type="Proteomes" id="UP000324897">
    <property type="component" value="Chromosome 5"/>
</dbReference>
<evidence type="ECO:0000256" key="5">
    <source>
        <dbReference type="ARBA" id="ARBA00022801"/>
    </source>
</evidence>
<evidence type="ECO:0000256" key="3">
    <source>
        <dbReference type="ARBA" id="ARBA00022512"/>
    </source>
</evidence>
<comment type="similarity">
    <text evidence="2 8">Belongs to the glycosyl hydrolase 28 family.</text>
</comment>
<dbReference type="AlphaFoldDB" id="A0A5J9W929"/>
<reference evidence="9 10" key="1">
    <citation type="journal article" date="2019" name="Sci. Rep.">
        <title>A high-quality genome of Eragrostis curvula grass provides insights into Poaceae evolution and supports new strategies to enhance forage quality.</title>
        <authorList>
            <person name="Carballo J."/>
            <person name="Santos B.A.C.M."/>
            <person name="Zappacosta D."/>
            <person name="Garbus I."/>
            <person name="Selva J.P."/>
            <person name="Gallo C.A."/>
            <person name="Diaz A."/>
            <person name="Albertini E."/>
            <person name="Caccamo M."/>
            <person name="Echenique V."/>
        </authorList>
    </citation>
    <scope>NUCLEOTIDE SEQUENCE [LARGE SCALE GENOMIC DNA]</scope>
    <source>
        <strain evidence="10">cv. Victoria</strain>
        <tissue evidence="9">Leaf</tissue>
    </source>
</reference>
<evidence type="ECO:0000256" key="6">
    <source>
        <dbReference type="ARBA" id="ARBA00023295"/>
    </source>
</evidence>
<comment type="subcellular location">
    <subcellularLocation>
        <location evidence="1">Secreted</location>
        <location evidence="1">Cell wall</location>
    </subcellularLocation>
</comment>
<evidence type="ECO:0000256" key="4">
    <source>
        <dbReference type="ARBA" id="ARBA00022525"/>
    </source>
</evidence>
<keyword evidence="3" id="KW-0134">Cell wall</keyword>
<dbReference type="OrthoDB" id="635044at2759"/>
<dbReference type="GO" id="GO:0071555">
    <property type="term" value="P:cell wall organization"/>
    <property type="evidence" value="ECO:0007669"/>
    <property type="project" value="UniProtKB-KW"/>
</dbReference>
<proteinExistence type="inferred from homology"/>
<evidence type="ECO:0000256" key="8">
    <source>
        <dbReference type="RuleBase" id="RU361169"/>
    </source>
</evidence>
<gene>
    <name evidence="9" type="ORF">EJB05_03926</name>
</gene>
<dbReference type="InterPro" id="IPR000743">
    <property type="entry name" value="Glyco_hydro_28"/>
</dbReference>
<dbReference type="Gramene" id="TVU44483">
    <property type="protein sequence ID" value="TVU44483"/>
    <property type="gene ID" value="EJB05_03926"/>
</dbReference>
<dbReference type="PANTHER" id="PTHR31375">
    <property type="match status" value="1"/>
</dbReference>